<evidence type="ECO:0000256" key="5">
    <source>
        <dbReference type="ARBA" id="ARBA00022490"/>
    </source>
</evidence>
<dbReference type="GO" id="GO:0000105">
    <property type="term" value="P:L-histidine biosynthetic process"/>
    <property type="evidence" value="ECO:0007669"/>
    <property type="project" value="UniProtKB-UniRule"/>
</dbReference>
<evidence type="ECO:0000256" key="3">
    <source>
        <dbReference type="ARBA" id="ARBA00005539"/>
    </source>
</evidence>
<comment type="pathway">
    <text evidence="2 9">Amino-acid biosynthesis; L-histidine biosynthesis; L-histidine from 5-phospho-alpha-D-ribose 1-diphosphate: step 1/9.</text>
</comment>
<evidence type="ECO:0000256" key="6">
    <source>
        <dbReference type="ARBA" id="ARBA00022605"/>
    </source>
</evidence>
<dbReference type="InterPro" id="IPR004516">
    <property type="entry name" value="HisRS/HisZ"/>
</dbReference>
<keyword evidence="7 9" id="KW-0368">Histidine biosynthesis</keyword>
<dbReference type="Proteomes" id="UP000617951">
    <property type="component" value="Unassembled WGS sequence"/>
</dbReference>
<dbReference type="SUPFAM" id="SSF55681">
    <property type="entry name" value="Class II aaRS and biotin synthetases"/>
    <property type="match status" value="1"/>
</dbReference>
<comment type="caution">
    <text evidence="12">The sequence shown here is derived from an EMBL/GenBank/DDBJ whole genome shotgun (WGS) entry which is preliminary data.</text>
</comment>
<feature type="binding site" evidence="10">
    <location>
        <begin position="271"/>
        <end position="272"/>
    </location>
    <ligand>
        <name>L-histidine</name>
        <dbReference type="ChEBI" id="CHEBI:57595"/>
    </ligand>
</feature>
<dbReference type="InterPro" id="IPR006195">
    <property type="entry name" value="aa-tRNA-synth_II"/>
</dbReference>
<dbReference type="PIRSF" id="PIRSF001549">
    <property type="entry name" value="His-tRNA_synth"/>
    <property type="match status" value="1"/>
</dbReference>
<dbReference type="PANTHER" id="PTHR43707:SF6">
    <property type="entry name" value="ATP PHOSPHORIBOSYLTRANSFERASE REGULATORY SUBUNIT"/>
    <property type="match status" value="1"/>
</dbReference>
<dbReference type="GO" id="GO:0006427">
    <property type="term" value="P:histidyl-tRNA aminoacylation"/>
    <property type="evidence" value="ECO:0007669"/>
    <property type="project" value="TreeGrafter"/>
</dbReference>
<keyword evidence="13" id="KW-1185">Reference proteome</keyword>
<evidence type="ECO:0000313" key="12">
    <source>
        <dbReference type="EMBL" id="MBC8539349.1"/>
    </source>
</evidence>
<keyword evidence="5 9" id="KW-0963">Cytoplasm</keyword>
<organism evidence="12 13">
    <name type="scientific">Guopingia tenuis</name>
    <dbReference type="NCBI Taxonomy" id="2763656"/>
    <lineage>
        <taxon>Bacteria</taxon>
        <taxon>Bacillati</taxon>
        <taxon>Bacillota</taxon>
        <taxon>Clostridia</taxon>
        <taxon>Christensenellales</taxon>
        <taxon>Christensenellaceae</taxon>
        <taxon>Guopingia</taxon>
    </lineage>
</organism>
<dbReference type="EMBL" id="JACRSS010000006">
    <property type="protein sequence ID" value="MBC8539349.1"/>
    <property type="molecule type" value="Genomic_DNA"/>
</dbReference>
<comment type="subunit">
    <text evidence="9">Heteromultimer composed of HisG and HisZ subunits.</text>
</comment>
<name>A0A926DKE4_9FIRM</name>
<evidence type="ECO:0000256" key="10">
    <source>
        <dbReference type="PIRSR" id="PIRSR001549-1"/>
    </source>
</evidence>
<dbReference type="GO" id="GO:0140096">
    <property type="term" value="F:catalytic activity, acting on a protein"/>
    <property type="evidence" value="ECO:0007669"/>
    <property type="project" value="UniProtKB-ARBA"/>
</dbReference>
<dbReference type="NCBIfam" id="TIGR00443">
    <property type="entry name" value="hisZ_biosyn_reg"/>
    <property type="match status" value="1"/>
</dbReference>
<dbReference type="RefSeq" id="WP_249280931.1">
    <property type="nucleotide sequence ID" value="NZ_JACRSS010000006.1"/>
</dbReference>
<dbReference type="Pfam" id="PF13393">
    <property type="entry name" value="tRNA-synt_His"/>
    <property type="match status" value="1"/>
</dbReference>
<proteinExistence type="inferred from homology"/>
<feature type="binding site" evidence="10">
    <location>
        <position position="126"/>
    </location>
    <ligand>
        <name>L-histidine</name>
        <dbReference type="ChEBI" id="CHEBI:57595"/>
    </ligand>
</feature>
<dbReference type="InterPro" id="IPR004517">
    <property type="entry name" value="HisZ"/>
</dbReference>
<comment type="subcellular location">
    <subcellularLocation>
        <location evidence="1 9">Cytoplasm</location>
    </subcellularLocation>
</comment>
<comment type="miscellaneous">
    <text evidence="9">This function is generally fulfilled by the C-terminal part of HisG, which is missing in some bacteria such as this one.</text>
</comment>
<evidence type="ECO:0000256" key="8">
    <source>
        <dbReference type="ARBA" id="ARBA00025246"/>
    </source>
</evidence>
<dbReference type="InterPro" id="IPR041715">
    <property type="entry name" value="HisRS-like_core"/>
</dbReference>
<evidence type="ECO:0000256" key="9">
    <source>
        <dbReference type="HAMAP-Rule" id="MF_00125"/>
    </source>
</evidence>
<protein>
    <recommendedName>
        <fullName evidence="4 9">ATP phosphoribosyltransferase regulatory subunit</fullName>
    </recommendedName>
</protein>
<dbReference type="GO" id="GO:0016757">
    <property type="term" value="F:glycosyltransferase activity"/>
    <property type="evidence" value="ECO:0007669"/>
    <property type="project" value="UniProtKB-KW"/>
</dbReference>
<dbReference type="Gene3D" id="3.30.930.10">
    <property type="entry name" value="Bira Bifunctional Protein, Domain 2"/>
    <property type="match status" value="1"/>
</dbReference>
<sequence length="397" mass="44060">MRRNQLPEGVQDFLPAECRAKRDLEETLRQEFMKNGYEEIETPSFEYYDVFSDGIGAYMQENMIKFFDLNGRILVLRPDVTVPIARMISNNFAEEGQFRFFYIQNAYGVEDYTIGQRSEFTQAGVELVGKGGSGADAESIALAVRSLLGAGLTGFKIDIGQVGFYKGLLQDGNIPGETAEELRELIDNKNSVELEYRLDQLGVDSALREKLLALPGLFGGREVLEKARALSGNAACAAALDNLEAVYQLLCEFGYEKYLSLDLGMLHKYHYYSGIVFRGMAHEMGFPLLSGGRYDGLNGEFGIDRPAVGFALGVKRVLIALERQGSLRVKRTKKTVVAAQAHWAKAAFLQAEALRQAGQVAVFEIDPAPEVLAGYAADENVDAVYYYSDQAQPERRK</sequence>
<dbReference type="InterPro" id="IPR045864">
    <property type="entry name" value="aa-tRNA-synth_II/BPL/LPL"/>
</dbReference>
<evidence type="ECO:0000256" key="4">
    <source>
        <dbReference type="ARBA" id="ARBA00020397"/>
    </source>
</evidence>
<dbReference type="CDD" id="cd00773">
    <property type="entry name" value="HisRS-like_core"/>
    <property type="match status" value="1"/>
</dbReference>
<evidence type="ECO:0000256" key="1">
    <source>
        <dbReference type="ARBA" id="ARBA00004496"/>
    </source>
</evidence>
<accession>A0A926DKE4</accession>
<dbReference type="AlphaFoldDB" id="A0A926DKE4"/>
<evidence type="ECO:0000313" key="13">
    <source>
        <dbReference type="Proteomes" id="UP000617951"/>
    </source>
</evidence>
<feature type="binding site" evidence="10">
    <location>
        <position position="122"/>
    </location>
    <ligand>
        <name>L-histidine</name>
        <dbReference type="ChEBI" id="CHEBI:57595"/>
    </ligand>
</feature>
<keyword evidence="12" id="KW-0808">Transferase</keyword>
<dbReference type="PANTHER" id="PTHR43707">
    <property type="entry name" value="HISTIDYL-TRNA SYNTHETASE"/>
    <property type="match status" value="1"/>
</dbReference>
<dbReference type="PROSITE" id="PS50862">
    <property type="entry name" value="AA_TRNA_LIGASE_II"/>
    <property type="match status" value="1"/>
</dbReference>
<feature type="binding site" evidence="10">
    <location>
        <begin position="79"/>
        <end position="81"/>
    </location>
    <ligand>
        <name>L-histidine</name>
        <dbReference type="ChEBI" id="CHEBI:57595"/>
    </ligand>
</feature>
<dbReference type="GO" id="GO:0005737">
    <property type="term" value="C:cytoplasm"/>
    <property type="evidence" value="ECO:0007669"/>
    <property type="project" value="UniProtKB-SubCell"/>
</dbReference>
<evidence type="ECO:0000256" key="2">
    <source>
        <dbReference type="ARBA" id="ARBA00004667"/>
    </source>
</evidence>
<dbReference type="HAMAP" id="MF_00125">
    <property type="entry name" value="HisZ"/>
    <property type="match status" value="1"/>
</dbReference>
<keyword evidence="6 9" id="KW-0028">Amino-acid biosynthesis</keyword>
<gene>
    <name evidence="9 12" type="primary">hisZ</name>
    <name evidence="12" type="ORF">H8693_10465</name>
</gene>
<feature type="domain" description="Aminoacyl-transfer RNA synthetases class-II family profile" evidence="11">
    <location>
        <begin position="1"/>
        <end position="338"/>
    </location>
</feature>
<comment type="function">
    <text evidence="8 9">Required for the first step of histidine biosynthesis. May allow the feedback regulation of ATP phosphoribosyltransferase activity by histidine.</text>
</comment>
<reference evidence="12" key="1">
    <citation type="submission" date="2020-08" db="EMBL/GenBank/DDBJ databases">
        <title>Genome public.</title>
        <authorList>
            <person name="Liu C."/>
            <person name="Sun Q."/>
        </authorList>
    </citation>
    <scope>NUCLEOTIDE SEQUENCE</scope>
    <source>
        <strain evidence="12">NSJ-63</strain>
    </source>
</reference>
<comment type="similarity">
    <text evidence="3 9">Belongs to the class-II aminoacyl-tRNA synthetase family. HisZ subfamily.</text>
</comment>
<keyword evidence="12" id="KW-0328">Glycosyltransferase</keyword>
<evidence type="ECO:0000259" key="11">
    <source>
        <dbReference type="PROSITE" id="PS50862"/>
    </source>
</evidence>
<evidence type="ECO:0000256" key="7">
    <source>
        <dbReference type="ARBA" id="ARBA00023102"/>
    </source>
</evidence>
<dbReference type="GO" id="GO:0004821">
    <property type="term" value="F:histidine-tRNA ligase activity"/>
    <property type="evidence" value="ECO:0007669"/>
    <property type="project" value="TreeGrafter"/>
</dbReference>